<dbReference type="OrthoDB" id="2565553at2"/>
<organism evidence="1 2">
    <name type="scientific">Paenibacillus campinasensis</name>
    <dbReference type="NCBI Taxonomy" id="66347"/>
    <lineage>
        <taxon>Bacteria</taxon>
        <taxon>Bacillati</taxon>
        <taxon>Bacillota</taxon>
        <taxon>Bacilli</taxon>
        <taxon>Bacillales</taxon>
        <taxon>Paenibacillaceae</taxon>
        <taxon>Paenibacillus</taxon>
    </lineage>
</organism>
<proteinExistence type="predicted"/>
<evidence type="ECO:0000313" key="2">
    <source>
        <dbReference type="Proteomes" id="UP000215596"/>
    </source>
</evidence>
<dbReference type="RefSeq" id="WP_095265600.1">
    <property type="nucleotide sequence ID" value="NZ_NPBY01000039.1"/>
</dbReference>
<protein>
    <submittedName>
        <fullName evidence="1">Uncharacterized protein</fullName>
    </submittedName>
</protein>
<sequence length="269" mass="30111">MSEHTYIFSLEELGYALAVHQGEEAAAGLMKAYYGDLPEESWELLFQAATHSLMAKGFIEQLDEEQGEVKFTPEIEQMIQHLLHSSYMLRGVKERKTSQTLTIHELRQKYLYHLSDNNVLHFLSWTEPADWGEELVRLYGADPAAAGTKLPESKAVVTEAIWNGLTSGKVSASSLPDALTPDQRQLIDKWQQNFQANGGTMDNVSILRLGRGNEMAIENILFLLPADEGMWVVRNMAADRNAEPQISIELQSGPACRKTLSAFAEELIT</sequence>
<dbReference type="Proteomes" id="UP000215596">
    <property type="component" value="Unassembled WGS sequence"/>
</dbReference>
<dbReference type="EMBL" id="NPBY01000039">
    <property type="protein sequence ID" value="PAD76256.1"/>
    <property type="molecule type" value="Genomic_DNA"/>
</dbReference>
<evidence type="ECO:0000313" key="1">
    <source>
        <dbReference type="EMBL" id="PAD76256.1"/>
    </source>
</evidence>
<comment type="caution">
    <text evidence="1">The sequence shown here is derived from an EMBL/GenBank/DDBJ whole genome shotgun (WGS) entry which is preliminary data.</text>
</comment>
<name>A0A268ET06_9BACL</name>
<reference evidence="1 2" key="1">
    <citation type="submission" date="2017-07" db="EMBL/GenBank/DDBJ databases">
        <title>Isolation and whole genome analysis of endospore-forming bacteria from heroin.</title>
        <authorList>
            <person name="Kalinowski J."/>
            <person name="Ahrens B."/>
            <person name="Al-Dilaimi A."/>
            <person name="Winkler A."/>
            <person name="Wibberg D."/>
            <person name="Schleenbecker U."/>
            <person name="Ruckert C."/>
            <person name="Wolfel R."/>
            <person name="Grass G."/>
        </authorList>
    </citation>
    <scope>NUCLEOTIDE SEQUENCE [LARGE SCALE GENOMIC DNA]</scope>
    <source>
        <strain evidence="1 2">7537-G1</strain>
    </source>
</reference>
<gene>
    <name evidence="1" type="ORF">CHH67_12880</name>
</gene>
<dbReference type="AlphaFoldDB" id="A0A268ET06"/>
<accession>A0A268ET06</accession>